<reference evidence="1" key="1">
    <citation type="submission" date="2019-10" db="EMBL/GenBank/DDBJ databases">
        <authorList>
            <person name="Soares A.E.R."/>
            <person name="Aleixo A."/>
            <person name="Schneider P."/>
            <person name="Miyaki C.Y."/>
            <person name="Schneider M.P."/>
            <person name="Mello C."/>
            <person name="Vasconcelos A.T.R."/>
        </authorList>
    </citation>
    <scope>NUCLEOTIDE SEQUENCE</scope>
    <source>
        <tissue evidence="1">Muscle</tissue>
    </source>
</reference>
<evidence type="ECO:0000313" key="2">
    <source>
        <dbReference type="Proteomes" id="UP001145742"/>
    </source>
</evidence>
<accession>A0ABQ9D2Y6</accession>
<name>A0ABQ9D2Y6_9PASS</name>
<evidence type="ECO:0000313" key="1">
    <source>
        <dbReference type="EMBL" id="KAJ7414125.1"/>
    </source>
</evidence>
<dbReference type="EMBL" id="WHWB01034085">
    <property type="protein sequence ID" value="KAJ7414125.1"/>
    <property type="molecule type" value="Genomic_DNA"/>
</dbReference>
<proteinExistence type="predicted"/>
<sequence>MVGFLGCKRILLALVELLVTQYTQALLVRAGLNPFSAQTVLVLGIALSYVQSLALGLVELHEVHMHPPLKPVKVPLNGIPFLHADCVVDKLAEGTLNPIVCVADKDVKQCQSRHKPLRNTSHHWSTLGHQAIAHNSLNATI</sequence>
<comment type="caution">
    <text evidence="1">The sequence shown here is derived from an EMBL/GenBank/DDBJ whole genome shotgun (WGS) entry which is preliminary data.</text>
</comment>
<gene>
    <name evidence="1" type="ORF">WISP_86696</name>
</gene>
<organism evidence="1 2">
    <name type="scientific">Willisornis vidua</name>
    <name type="common">Xingu scale-backed antbird</name>
    <dbReference type="NCBI Taxonomy" id="1566151"/>
    <lineage>
        <taxon>Eukaryota</taxon>
        <taxon>Metazoa</taxon>
        <taxon>Chordata</taxon>
        <taxon>Craniata</taxon>
        <taxon>Vertebrata</taxon>
        <taxon>Euteleostomi</taxon>
        <taxon>Archelosauria</taxon>
        <taxon>Archosauria</taxon>
        <taxon>Dinosauria</taxon>
        <taxon>Saurischia</taxon>
        <taxon>Theropoda</taxon>
        <taxon>Coelurosauria</taxon>
        <taxon>Aves</taxon>
        <taxon>Neognathae</taxon>
        <taxon>Neoaves</taxon>
        <taxon>Telluraves</taxon>
        <taxon>Australaves</taxon>
        <taxon>Passeriformes</taxon>
        <taxon>Thamnophilidae</taxon>
        <taxon>Willisornis</taxon>
    </lineage>
</organism>
<evidence type="ECO:0008006" key="3">
    <source>
        <dbReference type="Google" id="ProtNLM"/>
    </source>
</evidence>
<protein>
    <recommendedName>
        <fullName evidence="3">Secreted protein</fullName>
    </recommendedName>
</protein>
<keyword evidence="2" id="KW-1185">Reference proteome</keyword>
<dbReference type="Proteomes" id="UP001145742">
    <property type="component" value="Unassembled WGS sequence"/>
</dbReference>